<dbReference type="AlphaFoldDB" id="A0A7W8E832"/>
<evidence type="ECO:0000256" key="1">
    <source>
        <dbReference type="SAM" id="Phobius"/>
    </source>
</evidence>
<proteinExistence type="predicted"/>
<organism evidence="2 3">
    <name type="scientific">Granulicella aggregans</name>
    <dbReference type="NCBI Taxonomy" id="474949"/>
    <lineage>
        <taxon>Bacteria</taxon>
        <taxon>Pseudomonadati</taxon>
        <taxon>Acidobacteriota</taxon>
        <taxon>Terriglobia</taxon>
        <taxon>Terriglobales</taxon>
        <taxon>Acidobacteriaceae</taxon>
        <taxon>Granulicella</taxon>
    </lineage>
</organism>
<feature type="transmembrane region" description="Helical" evidence="1">
    <location>
        <begin position="153"/>
        <end position="170"/>
    </location>
</feature>
<dbReference type="EMBL" id="JACHIP010000021">
    <property type="protein sequence ID" value="MBB5060860.1"/>
    <property type="molecule type" value="Genomic_DNA"/>
</dbReference>
<gene>
    <name evidence="2" type="ORF">HDF16_005596</name>
</gene>
<keyword evidence="1" id="KW-0472">Membrane</keyword>
<sequence>MLRGIVTVVALATVVGPWAIRNDRVMHAASPVRDGFWLEFWAGNSGDTTTSNPAWAHPASNAVEMNAFEAEGETLYLEHKHILATSFLRHHPLLFASVSLRRVVRFWTGFWSARSSYLQSEPLDRPNVFFCTFVTLLMLRGIGRWWREDRGHAIPYLFLLIVFPLPYYLTHSSMDYREPIEPQIVIMVAIGIVGFSGWVPLSKLQTRDTAELRQHEPQMAYRVIGEPISARRCLGARAEPNRWRLRGTSEFTRSSLARRPYPTTET</sequence>
<accession>A0A7W8E832</accession>
<feature type="transmembrane region" description="Helical" evidence="1">
    <location>
        <begin position="182"/>
        <end position="201"/>
    </location>
</feature>
<keyword evidence="1" id="KW-0812">Transmembrane</keyword>
<name>A0A7W8E832_9BACT</name>
<protein>
    <recommendedName>
        <fullName evidence="4">Dolichyl-phosphate-mannose-protein mannosyltransferase</fullName>
    </recommendedName>
</protein>
<evidence type="ECO:0000313" key="3">
    <source>
        <dbReference type="Proteomes" id="UP000540989"/>
    </source>
</evidence>
<keyword evidence="1" id="KW-1133">Transmembrane helix</keyword>
<reference evidence="2 3" key="1">
    <citation type="submission" date="2020-08" db="EMBL/GenBank/DDBJ databases">
        <title>Genomic Encyclopedia of Type Strains, Phase IV (KMG-V): Genome sequencing to study the core and pangenomes of soil and plant-associated prokaryotes.</title>
        <authorList>
            <person name="Whitman W."/>
        </authorList>
    </citation>
    <scope>NUCLEOTIDE SEQUENCE [LARGE SCALE GENOMIC DNA]</scope>
    <source>
        <strain evidence="2 3">M8UP14</strain>
    </source>
</reference>
<keyword evidence="3" id="KW-1185">Reference proteome</keyword>
<evidence type="ECO:0000313" key="2">
    <source>
        <dbReference type="EMBL" id="MBB5060860.1"/>
    </source>
</evidence>
<dbReference type="Proteomes" id="UP000540989">
    <property type="component" value="Unassembled WGS sequence"/>
</dbReference>
<evidence type="ECO:0008006" key="4">
    <source>
        <dbReference type="Google" id="ProtNLM"/>
    </source>
</evidence>
<comment type="caution">
    <text evidence="2">The sequence shown here is derived from an EMBL/GenBank/DDBJ whole genome shotgun (WGS) entry which is preliminary data.</text>
</comment>